<keyword evidence="4" id="KW-1185">Reference proteome</keyword>
<feature type="region of interest" description="Disordered" evidence="1">
    <location>
        <begin position="1"/>
        <end position="23"/>
    </location>
</feature>
<protein>
    <submittedName>
        <fullName evidence="3">Lysophospholipase, alpha-beta hydrolase superfamily</fullName>
    </submittedName>
</protein>
<dbReference type="Pfam" id="PF00561">
    <property type="entry name" value="Abhydrolase_1"/>
    <property type="match status" value="1"/>
</dbReference>
<dbReference type="Gene3D" id="3.40.50.1820">
    <property type="entry name" value="alpha/beta hydrolase"/>
    <property type="match status" value="1"/>
</dbReference>
<dbReference type="GO" id="GO:0016787">
    <property type="term" value="F:hydrolase activity"/>
    <property type="evidence" value="ECO:0007669"/>
    <property type="project" value="UniProtKB-KW"/>
</dbReference>
<dbReference type="InterPro" id="IPR000073">
    <property type="entry name" value="AB_hydrolase_1"/>
</dbReference>
<dbReference type="GO" id="GO:0016020">
    <property type="term" value="C:membrane"/>
    <property type="evidence" value="ECO:0007669"/>
    <property type="project" value="TreeGrafter"/>
</dbReference>
<feature type="compositionally biased region" description="Polar residues" evidence="1">
    <location>
        <begin position="1"/>
        <end position="10"/>
    </location>
</feature>
<organism evidence="3 4">
    <name type="scientific">Methylobacterium pseudosasicola</name>
    <dbReference type="NCBI Taxonomy" id="582667"/>
    <lineage>
        <taxon>Bacteria</taxon>
        <taxon>Pseudomonadati</taxon>
        <taxon>Pseudomonadota</taxon>
        <taxon>Alphaproteobacteria</taxon>
        <taxon>Hyphomicrobiales</taxon>
        <taxon>Methylobacteriaceae</taxon>
        <taxon>Methylobacterium</taxon>
    </lineage>
</organism>
<dbReference type="InterPro" id="IPR050266">
    <property type="entry name" value="AB_hydrolase_sf"/>
</dbReference>
<name>A0A1I4FWB3_9HYPH</name>
<dbReference type="STRING" id="582667.SAMN05192568_10023"/>
<dbReference type="OrthoDB" id="5492442at2"/>
<dbReference type="PROSITE" id="PS51318">
    <property type="entry name" value="TAT"/>
    <property type="match status" value="1"/>
</dbReference>
<dbReference type="InterPro" id="IPR029058">
    <property type="entry name" value="AB_hydrolase_fold"/>
</dbReference>
<dbReference type="AlphaFoldDB" id="A0A1I4FWB3"/>
<evidence type="ECO:0000313" key="4">
    <source>
        <dbReference type="Proteomes" id="UP000199048"/>
    </source>
</evidence>
<keyword evidence="3" id="KW-0378">Hydrolase</keyword>
<sequence length="374" mass="40884">MSDGPSQTRPRQGRTRPETGLPRRQMFGALAAAGLASTLPPSAATAAPSARLQTEEFRLPWSEPGIDIYVRNKHPAGTDRFPGDRILLFVHGSTYPASTAFDLPLGGMSAMDYFAGQGFDVYLVDLPGYGRSGRPAPMSAPAADNPPFMRTPDAAKVVGQVVDFILKRRSVEKIDLMGWSWGTSTMGLYTSTHNDRVNRLVLYAPQWLARTPALMSGGPGPLGAYRSVSRDSAKARWLTGVPEDKQADLIPPGWFDQWADATFASDPVGARQTPPVLRAPNGTVADKDAYWAAGKPLYDPGDIRVPVLLIHAEWDADLPSYQAQEYFTKLTHAPYKRFIELGEGTHTVMMEKNRMQFLHAVAAFLTEADPQALN</sequence>
<dbReference type="PANTHER" id="PTHR43798:SF33">
    <property type="entry name" value="HYDROLASE, PUTATIVE (AFU_ORTHOLOGUE AFUA_2G14860)-RELATED"/>
    <property type="match status" value="1"/>
</dbReference>
<gene>
    <name evidence="3" type="ORF">SAMN05192568_10023</name>
</gene>
<dbReference type="Proteomes" id="UP000199048">
    <property type="component" value="Unassembled WGS sequence"/>
</dbReference>
<evidence type="ECO:0000313" key="3">
    <source>
        <dbReference type="EMBL" id="SFL21490.1"/>
    </source>
</evidence>
<evidence type="ECO:0000259" key="2">
    <source>
        <dbReference type="Pfam" id="PF00561"/>
    </source>
</evidence>
<feature type="domain" description="AB hydrolase-1" evidence="2">
    <location>
        <begin position="106"/>
        <end position="352"/>
    </location>
</feature>
<proteinExistence type="predicted"/>
<dbReference type="EMBL" id="FOTK01000002">
    <property type="protein sequence ID" value="SFL21490.1"/>
    <property type="molecule type" value="Genomic_DNA"/>
</dbReference>
<dbReference type="InterPro" id="IPR006311">
    <property type="entry name" value="TAT_signal"/>
</dbReference>
<accession>A0A1I4FWB3</accession>
<dbReference type="SUPFAM" id="SSF53474">
    <property type="entry name" value="alpha/beta-Hydrolases"/>
    <property type="match status" value="1"/>
</dbReference>
<evidence type="ECO:0000256" key="1">
    <source>
        <dbReference type="SAM" id="MobiDB-lite"/>
    </source>
</evidence>
<reference evidence="4" key="1">
    <citation type="submission" date="2016-10" db="EMBL/GenBank/DDBJ databases">
        <authorList>
            <person name="Varghese N."/>
            <person name="Submissions S."/>
        </authorList>
    </citation>
    <scope>NUCLEOTIDE SEQUENCE [LARGE SCALE GENOMIC DNA]</scope>
    <source>
        <strain evidence="4">BL36</strain>
    </source>
</reference>
<dbReference type="RefSeq" id="WP_092036787.1">
    <property type="nucleotide sequence ID" value="NZ_FOTK01000002.1"/>
</dbReference>
<dbReference type="PANTHER" id="PTHR43798">
    <property type="entry name" value="MONOACYLGLYCEROL LIPASE"/>
    <property type="match status" value="1"/>
</dbReference>